<evidence type="ECO:0000256" key="2">
    <source>
        <dbReference type="ARBA" id="ARBA00022801"/>
    </source>
</evidence>
<evidence type="ECO:0000313" key="7">
    <source>
        <dbReference type="Proteomes" id="UP000235672"/>
    </source>
</evidence>
<dbReference type="STRING" id="1745343.A0A2J6PFV2"/>
<keyword evidence="2" id="KW-0378">Hydrolase</keyword>
<evidence type="ECO:0000313" key="6">
    <source>
        <dbReference type="EMBL" id="PMD12883.1"/>
    </source>
</evidence>
<evidence type="ECO:0000256" key="1">
    <source>
        <dbReference type="ARBA" id="ARBA00013201"/>
    </source>
</evidence>
<name>A0A2J6PFV2_9HELO</name>
<dbReference type="OrthoDB" id="2363873at2759"/>
<dbReference type="GO" id="GO:0016042">
    <property type="term" value="P:lipid catabolic process"/>
    <property type="evidence" value="ECO:0007669"/>
    <property type="project" value="UniProtKB-KW"/>
</dbReference>
<dbReference type="InterPro" id="IPR029058">
    <property type="entry name" value="AB_hydrolase_fold"/>
</dbReference>
<accession>A0A2J6PFV2</accession>
<dbReference type="Gene3D" id="3.40.50.1820">
    <property type="entry name" value="alpha/beta hydrolase"/>
    <property type="match status" value="1"/>
</dbReference>
<protein>
    <recommendedName>
        <fullName evidence="1">1-alkyl-2-acetylglycerophosphocholine esterase</fullName>
        <ecNumber evidence="1">3.1.1.47</ecNumber>
    </recommendedName>
</protein>
<evidence type="ECO:0000256" key="3">
    <source>
        <dbReference type="ARBA" id="ARBA00022963"/>
    </source>
</evidence>
<gene>
    <name evidence="6" type="ORF">NA56DRAFT_712646</name>
</gene>
<keyword evidence="5" id="KW-0732">Signal</keyword>
<dbReference type="AlphaFoldDB" id="A0A2J6PFV2"/>
<feature type="chain" id="PRO_5014359880" description="1-alkyl-2-acetylglycerophosphocholine esterase" evidence="5">
    <location>
        <begin position="19"/>
        <end position="403"/>
    </location>
</feature>
<evidence type="ECO:0000256" key="5">
    <source>
        <dbReference type="SAM" id="SignalP"/>
    </source>
</evidence>
<proteinExistence type="predicted"/>
<dbReference type="SUPFAM" id="SSF53474">
    <property type="entry name" value="alpha/beta-Hydrolases"/>
    <property type="match status" value="1"/>
</dbReference>
<dbReference type="Pfam" id="PF03403">
    <property type="entry name" value="PAF-AH_p_II"/>
    <property type="match status" value="1"/>
</dbReference>
<reference evidence="6 7" key="1">
    <citation type="submission" date="2016-05" db="EMBL/GenBank/DDBJ databases">
        <title>A degradative enzymes factory behind the ericoid mycorrhizal symbiosis.</title>
        <authorList>
            <consortium name="DOE Joint Genome Institute"/>
            <person name="Martino E."/>
            <person name="Morin E."/>
            <person name="Grelet G."/>
            <person name="Kuo A."/>
            <person name="Kohler A."/>
            <person name="Daghino S."/>
            <person name="Barry K."/>
            <person name="Choi C."/>
            <person name="Cichocki N."/>
            <person name="Clum A."/>
            <person name="Copeland A."/>
            <person name="Hainaut M."/>
            <person name="Haridas S."/>
            <person name="Labutti K."/>
            <person name="Lindquist E."/>
            <person name="Lipzen A."/>
            <person name="Khouja H.-R."/>
            <person name="Murat C."/>
            <person name="Ohm R."/>
            <person name="Olson A."/>
            <person name="Spatafora J."/>
            <person name="Veneault-Fourrey C."/>
            <person name="Henrissat B."/>
            <person name="Grigoriev I."/>
            <person name="Martin F."/>
            <person name="Perotto S."/>
        </authorList>
    </citation>
    <scope>NUCLEOTIDE SEQUENCE [LARGE SCALE GENOMIC DNA]</scope>
    <source>
        <strain evidence="6 7">UAMH 7357</strain>
    </source>
</reference>
<dbReference type="EC" id="3.1.1.47" evidence="1"/>
<sequence length="403" mass="44252">MLLFFALVALNSFKICSAAPPEMSQTQIHLPKPTGQYQVGRSVAELIDYSRKQPFVQDDEPIKLMISVFYPLPQQKHSTFAAYMPPETAAIEDFELGLTGLAAPNGTFEKLALHLAGNQTPENFTDVTTCQYPLVVFMPAEGTTRHFYNQIVSTIASTGYIVVSIDAAYDVDVVQYLDGSLALFNFTLWNTTDQALLNATGFLAIETRVRDVSFVLDSLSNATFAHSLIPNLPPSGLNTTHTAMFGHSLGGATAFSVLEADDRILGGLDMEGGLFGPGLLNGTSKPFMLMEREGHTRENAIDDPFLTLEKVWPHLTGWKRDIIVADTGHYDFSDYPVVFETLGVTPTNEIVLEHLGLGTLKGKRALEIVTTYVGAFLDFVIYGKCSAILDGPVERFPEVTFEY</sequence>
<dbReference type="Proteomes" id="UP000235672">
    <property type="component" value="Unassembled WGS sequence"/>
</dbReference>
<evidence type="ECO:0000256" key="4">
    <source>
        <dbReference type="ARBA" id="ARBA00023098"/>
    </source>
</evidence>
<keyword evidence="4" id="KW-0443">Lipid metabolism</keyword>
<dbReference type="PANTHER" id="PTHR10272:SF14">
    <property type="entry name" value="PAF ACETYLHYDROLASE FAMILY PROTEIN"/>
    <property type="match status" value="1"/>
</dbReference>
<dbReference type="EMBL" id="KZ613540">
    <property type="protein sequence ID" value="PMD12883.1"/>
    <property type="molecule type" value="Genomic_DNA"/>
</dbReference>
<keyword evidence="7" id="KW-1185">Reference proteome</keyword>
<dbReference type="GO" id="GO:0003847">
    <property type="term" value="F:1-alkyl-2-acetylglycerophosphocholine esterase activity"/>
    <property type="evidence" value="ECO:0007669"/>
    <property type="project" value="UniProtKB-EC"/>
</dbReference>
<keyword evidence="3" id="KW-0442">Lipid degradation</keyword>
<organism evidence="6 7">
    <name type="scientific">Hyaloscypha hepaticicola</name>
    <dbReference type="NCBI Taxonomy" id="2082293"/>
    <lineage>
        <taxon>Eukaryota</taxon>
        <taxon>Fungi</taxon>
        <taxon>Dikarya</taxon>
        <taxon>Ascomycota</taxon>
        <taxon>Pezizomycotina</taxon>
        <taxon>Leotiomycetes</taxon>
        <taxon>Helotiales</taxon>
        <taxon>Hyaloscyphaceae</taxon>
        <taxon>Hyaloscypha</taxon>
    </lineage>
</organism>
<feature type="signal peptide" evidence="5">
    <location>
        <begin position="1"/>
        <end position="18"/>
    </location>
</feature>
<dbReference type="PANTHER" id="PTHR10272">
    <property type="entry name" value="PLATELET-ACTIVATING FACTOR ACETYLHYDROLASE"/>
    <property type="match status" value="1"/>
</dbReference>